<accession>A0A915JR35</accession>
<sequence>MEGWLHEFKNIASLAEFVNKLKADRTALKEFSDDQEDGKDDQLNRVYENRRFNNLQIHQQDNIALLRYGFATDIQNCFQLYAHDTMEPEFMADLARSDIEPQLVPRGWYPWIERKVKTPKKKKNYDKDEEPTNNWDLCDILAA</sequence>
<evidence type="ECO:0000313" key="1">
    <source>
        <dbReference type="Proteomes" id="UP000887565"/>
    </source>
</evidence>
<dbReference type="Proteomes" id="UP000887565">
    <property type="component" value="Unplaced"/>
</dbReference>
<organism evidence="1 2">
    <name type="scientific">Romanomermis culicivorax</name>
    <name type="common">Nematode worm</name>
    <dbReference type="NCBI Taxonomy" id="13658"/>
    <lineage>
        <taxon>Eukaryota</taxon>
        <taxon>Metazoa</taxon>
        <taxon>Ecdysozoa</taxon>
        <taxon>Nematoda</taxon>
        <taxon>Enoplea</taxon>
        <taxon>Dorylaimia</taxon>
        <taxon>Mermithida</taxon>
        <taxon>Mermithoidea</taxon>
        <taxon>Mermithidae</taxon>
        <taxon>Romanomermis</taxon>
    </lineage>
</organism>
<dbReference type="WBParaSite" id="nRc.2.0.1.t28558-RA">
    <property type="protein sequence ID" value="nRc.2.0.1.t28558-RA"/>
    <property type="gene ID" value="nRc.2.0.1.g28558"/>
</dbReference>
<keyword evidence="1" id="KW-1185">Reference proteome</keyword>
<reference evidence="2" key="1">
    <citation type="submission" date="2022-11" db="UniProtKB">
        <authorList>
            <consortium name="WormBaseParasite"/>
        </authorList>
    </citation>
    <scope>IDENTIFICATION</scope>
</reference>
<proteinExistence type="predicted"/>
<protein>
    <submittedName>
        <fullName evidence="2">Uncharacterized protein</fullName>
    </submittedName>
</protein>
<evidence type="ECO:0000313" key="2">
    <source>
        <dbReference type="WBParaSite" id="nRc.2.0.1.t28558-RA"/>
    </source>
</evidence>
<dbReference type="AlphaFoldDB" id="A0A915JR35"/>
<name>A0A915JR35_ROMCU</name>